<feature type="compositionally biased region" description="Acidic residues" evidence="1">
    <location>
        <begin position="47"/>
        <end position="56"/>
    </location>
</feature>
<protein>
    <submittedName>
        <fullName evidence="2">Uncharacterized protein</fullName>
    </submittedName>
</protein>
<accession>A0AAV0L289</accession>
<feature type="region of interest" description="Disordered" evidence="1">
    <location>
        <begin position="374"/>
        <end position="395"/>
    </location>
</feature>
<dbReference type="Proteomes" id="UP001154282">
    <property type="component" value="Unassembled WGS sequence"/>
</dbReference>
<organism evidence="2 3">
    <name type="scientific">Linum tenue</name>
    <dbReference type="NCBI Taxonomy" id="586396"/>
    <lineage>
        <taxon>Eukaryota</taxon>
        <taxon>Viridiplantae</taxon>
        <taxon>Streptophyta</taxon>
        <taxon>Embryophyta</taxon>
        <taxon>Tracheophyta</taxon>
        <taxon>Spermatophyta</taxon>
        <taxon>Magnoliopsida</taxon>
        <taxon>eudicotyledons</taxon>
        <taxon>Gunneridae</taxon>
        <taxon>Pentapetalae</taxon>
        <taxon>rosids</taxon>
        <taxon>fabids</taxon>
        <taxon>Malpighiales</taxon>
        <taxon>Linaceae</taxon>
        <taxon>Linum</taxon>
    </lineage>
</organism>
<proteinExistence type="predicted"/>
<reference evidence="2" key="1">
    <citation type="submission" date="2022-08" db="EMBL/GenBank/DDBJ databases">
        <authorList>
            <person name="Gutierrez-Valencia J."/>
        </authorList>
    </citation>
    <scope>NUCLEOTIDE SEQUENCE</scope>
</reference>
<dbReference type="AlphaFoldDB" id="A0AAV0L289"/>
<gene>
    <name evidence="2" type="ORF">LITE_LOCUS21593</name>
</gene>
<feature type="compositionally biased region" description="Pro residues" evidence="1">
    <location>
        <begin position="20"/>
        <end position="35"/>
    </location>
</feature>
<feature type="region of interest" description="Disordered" evidence="1">
    <location>
        <begin position="555"/>
        <end position="586"/>
    </location>
</feature>
<comment type="caution">
    <text evidence="2">The sequence shown here is derived from an EMBL/GenBank/DDBJ whole genome shotgun (WGS) entry which is preliminary data.</text>
</comment>
<evidence type="ECO:0000313" key="2">
    <source>
        <dbReference type="EMBL" id="CAI0428331.1"/>
    </source>
</evidence>
<feature type="compositionally biased region" description="Basic and acidic residues" evidence="1">
    <location>
        <begin position="568"/>
        <end position="582"/>
    </location>
</feature>
<evidence type="ECO:0000256" key="1">
    <source>
        <dbReference type="SAM" id="MobiDB-lite"/>
    </source>
</evidence>
<name>A0AAV0L289_9ROSI</name>
<dbReference type="EMBL" id="CAMGYJ010000006">
    <property type="protein sequence ID" value="CAI0428331.1"/>
    <property type="molecule type" value="Genomic_DNA"/>
</dbReference>
<sequence>MAAAATTTTDERSPEQQPEENPPPPQSAENPPFPQPSETLSLNDVPDSQDNDDSNQEDLTGAAPAISFSPTSATSARRGGGGSKRNKSKRIIASRLKKIQKKLEALNENLKLIPFKPAKDLDFDSHEGLLKRLGLWDFVKLQFDPNIRTDLVAQLIASYDPQQRGSYVNEVRVKVNRADLARALKLPTKKEKVSSSSESSAAAGEVKEGEEAIAFVDELVSTWMLLHDDDTWLMPVEIHNMIRTIKDGNFERMDWAGLIWYMVEKELSAAPNLGNCYYASHLQCLIKSQKENMLKEDDACSRKELEFKEDMIQEEEEEEEEVSVKPSEEVQHVVVVVAKSGEEEASVKPNDEVQHVVVVAKSEEGSIQLSLGGLDNAAAGEDGEAKAEKAGNEDAVPQQQEQEAMVFEESKVVVEEEQGQWLNSSVNENFLQHCSNMKADDDMECEVERKQEVEVDDDAMKELEQGEEVDVEEPVEEMDFDCTSQEHDAMGGLASENLLGSMELAQDPLTSDMQQLHADLSSGEFLAASRIDIEANPGNSSHFGTGNDLKRDIAHLDDEDDDDDDDNDIPHHAFDKRMRTDDAPWEGKTSSETGMLIGQMQHWLEKLRVAQMEKDQLYQEQSLNQQMLLNELQSRDDTIQHLHKLRYEEQQKSQIEVYKLERELCMMGNLLEGYRRALKETHKAFSEYRAKFPSHEEPLYKDAGPGGLVLTAAELKKQRLREEEEERLARLFIEKKLKEFEEEWVGKFEGYKDGIELLGDRLLGGEKNVKLLMEMHLKKQKPPQISESTPTE</sequence>
<dbReference type="PANTHER" id="PTHR35120:SF2">
    <property type="entry name" value="AMINOTRANSFERASE-LIKE PLANT MOBILE DOMAIN-CONTAINING PROTEIN"/>
    <property type="match status" value="1"/>
</dbReference>
<feature type="compositionally biased region" description="Acidic residues" evidence="1">
    <location>
        <begin position="557"/>
        <end position="567"/>
    </location>
</feature>
<evidence type="ECO:0000313" key="3">
    <source>
        <dbReference type="Proteomes" id="UP001154282"/>
    </source>
</evidence>
<keyword evidence="3" id="KW-1185">Reference proteome</keyword>
<feature type="compositionally biased region" description="Basic and acidic residues" evidence="1">
    <location>
        <begin position="383"/>
        <end position="392"/>
    </location>
</feature>
<dbReference type="PANTHER" id="PTHR35120">
    <property type="entry name" value="HISTONE ACETYLTRANSFERASE KAT6B-LIKE"/>
    <property type="match status" value="1"/>
</dbReference>
<feature type="region of interest" description="Disordered" evidence="1">
    <location>
        <begin position="1"/>
        <end position="88"/>
    </location>
</feature>